<proteinExistence type="predicted"/>
<feature type="region of interest" description="Disordered" evidence="1">
    <location>
        <begin position="64"/>
        <end position="98"/>
    </location>
</feature>
<accession>A0AAE1DR07</accession>
<evidence type="ECO:0000313" key="2">
    <source>
        <dbReference type="EMBL" id="KAK3778528.1"/>
    </source>
</evidence>
<reference evidence="2" key="1">
    <citation type="journal article" date="2023" name="G3 (Bethesda)">
        <title>A reference genome for the long-term kleptoplast-retaining sea slug Elysia crispata morphotype clarki.</title>
        <authorList>
            <person name="Eastman K.E."/>
            <person name="Pendleton A.L."/>
            <person name="Shaikh M.A."/>
            <person name="Suttiyut T."/>
            <person name="Ogas R."/>
            <person name="Tomko P."/>
            <person name="Gavelis G."/>
            <person name="Widhalm J.R."/>
            <person name="Wisecaver J.H."/>
        </authorList>
    </citation>
    <scope>NUCLEOTIDE SEQUENCE</scope>
    <source>
        <strain evidence="2">ECLA1</strain>
    </source>
</reference>
<name>A0AAE1DR07_9GAST</name>
<dbReference type="AlphaFoldDB" id="A0AAE1DR07"/>
<evidence type="ECO:0000256" key="1">
    <source>
        <dbReference type="SAM" id="MobiDB-lite"/>
    </source>
</evidence>
<dbReference type="Proteomes" id="UP001283361">
    <property type="component" value="Unassembled WGS sequence"/>
</dbReference>
<comment type="caution">
    <text evidence="2">The sequence shown here is derived from an EMBL/GenBank/DDBJ whole genome shotgun (WGS) entry which is preliminary data.</text>
</comment>
<keyword evidence="3" id="KW-1185">Reference proteome</keyword>
<organism evidence="2 3">
    <name type="scientific">Elysia crispata</name>
    <name type="common">lettuce slug</name>
    <dbReference type="NCBI Taxonomy" id="231223"/>
    <lineage>
        <taxon>Eukaryota</taxon>
        <taxon>Metazoa</taxon>
        <taxon>Spiralia</taxon>
        <taxon>Lophotrochozoa</taxon>
        <taxon>Mollusca</taxon>
        <taxon>Gastropoda</taxon>
        <taxon>Heterobranchia</taxon>
        <taxon>Euthyneura</taxon>
        <taxon>Panpulmonata</taxon>
        <taxon>Sacoglossa</taxon>
        <taxon>Placobranchoidea</taxon>
        <taxon>Plakobranchidae</taxon>
        <taxon>Elysia</taxon>
    </lineage>
</organism>
<dbReference type="EMBL" id="JAWDGP010002930">
    <property type="protein sequence ID" value="KAK3778528.1"/>
    <property type="molecule type" value="Genomic_DNA"/>
</dbReference>
<gene>
    <name evidence="2" type="ORF">RRG08_067032</name>
</gene>
<evidence type="ECO:0000313" key="3">
    <source>
        <dbReference type="Proteomes" id="UP001283361"/>
    </source>
</evidence>
<feature type="compositionally biased region" description="Acidic residues" evidence="1">
    <location>
        <begin position="79"/>
        <end position="90"/>
    </location>
</feature>
<protein>
    <submittedName>
        <fullName evidence="2">Uncharacterized protein</fullName>
    </submittedName>
</protein>
<sequence>MFDASEFSTTSPASPQCFTSTVAAVEVNLQLFDDSDSETVRASASTRRRKTAASVCRRTLHSYKHSAAFPAGPEHDIDLEPSGEAPDTDEKEQGTTEL</sequence>